<sequence length="144" mass="15731">MEFACAKTLTFSFTQFPIAVILRYLSLSSQSTDDTGTRPSTAVSHPPDSGIVSPVTMEVMPAALSKVPATVSQRTREEGEGRLGLQREEERSTLESDDRGVVGRASTPCLRCGCWRRNARLTKCGKFPPVLFSDGSYRDEGARV</sequence>
<protein>
    <submittedName>
        <fullName evidence="2">Uncharacterized protein</fullName>
    </submittedName>
</protein>
<reference evidence="2 3" key="1">
    <citation type="journal article" date="2022" name="Nat. Plants">
        <title>Genomes of leafy and leafless Platanthera orchids illuminate the evolution of mycoheterotrophy.</title>
        <authorList>
            <person name="Li M.H."/>
            <person name="Liu K.W."/>
            <person name="Li Z."/>
            <person name="Lu H.C."/>
            <person name="Ye Q.L."/>
            <person name="Zhang D."/>
            <person name="Wang J.Y."/>
            <person name="Li Y.F."/>
            <person name="Zhong Z.M."/>
            <person name="Liu X."/>
            <person name="Yu X."/>
            <person name="Liu D.K."/>
            <person name="Tu X.D."/>
            <person name="Liu B."/>
            <person name="Hao Y."/>
            <person name="Liao X.Y."/>
            <person name="Jiang Y.T."/>
            <person name="Sun W.H."/>
            <person name="Chen J."/>
            <person name="Chen Y.Q."/>
            <person name="Ai Y."/>
            <person name="Zhai J.W."/>
            <person name="Wu S.S."/>
            <person name="Zhou Z."/>
            <person name="Hsiao Y.Y."/>
            <person name="Wu W.L."/>
            <person name="Chen Y.Y."/>
            <person name="Lin Y.F."/>
            <person name="Hsu J.L."/>
            <person name="Li C.Y."/>
            <person name="Wang Z.W."/>
            <person name="Zhao X."/>
            <person name="Zhong W.Y."/>
            <person name="Ma X.K."/>
            <person name="Ma L."/>
            <person name="Huang J."/>
            <person name="Chen G.Z."/>
            <person name="Huang M.Z."/>
            <person name="Huang L."/>
            <person name="Peng D.H."/>
            <person name="Luo Y.B."/>
            <person name="Zou S.Q."/>
            <person name="Chen S.P."/>
            <person name="Lan S."/>
            <person name="Tsai W.C."/>
            <person name="Van de Peer Y."/>
            <person name="Liu Z.J."/>
        </authorList>
    </citation>
    <scope>NUCLEOTIDE SEQUENCE [LARGE SCALE GENOMIC DNA]</scope>
    <source>
        <strain evidence="2">Lor288</strain>
    </source>
</reference>
<accession>A0ABR2MII5</accession>
<keyword evidence="3" id="KW-1185">Reference proteome</keyword>
<feature type="region of interest" description="Disordered" evidence="1">
    <location>
        <begin position="67"/>
        <end position="100"/>
    </location>
</feature>
<feature type="compositionally biased region" description="Polar residues" evidence="1">
    <location>
        <begin position="30"/>
        <end position="43"/>
    </location>
</feature>
<feature type="compositionally biased region" description="Basic and acidic residues" evidence="1">
    <location>
        <begin position="74"/>
        <end position="100"/>
    </location>
</feature>
<evidence type="ECO:0000313" key="3">
    <source>
        <dbReference type="Proteomes" id="UP001412067"/>
    </source>
</evidence>
<evidence type="ECO:0000256" key="1">
    <source>
        <dbReference type="SAM" id="MobiDB-lite"/>
    </source>
</evidence>
<evidence type="ECO:0000313" key="2">
    <source>
        <dbReference type="EMBL" id="KAK8962783.1"/>
    </source>
</evidence>
<gene>
    <name evidence="2" type="ORF">KSP40_PGU007675</name>
</gene>
<dbReference type="EMBL" id="JBBWWR010000008">
    <property type="protein sequence ID" value="KAK8962783.1"/>
    <property type="molecule type" value="Genomic_DNA"/>
</dbReference>
<name>A0ABR2MII5_9ASPA</name>
<comment type="caution">
    <text evidence="2">The sequence shown here is derived from an EMBL/GenBank/DDBJ whole genome shotgun (WGS) entry which is preliminary data.</text>
</comment>
<organism evidence="2 3">
    <name type="scientific">Platanthera guangdongensis</name>
    <dbReference type="NCBI Taxonomy" id="2320717"/>
    <lineage>
        <taxon>Eukaryota</taxon>
        <taxon>Viridiplantae</taxon>
        <taxon>Streptophyta</taxon>
        <taxon>Embryophyta</taxon>
        <taxon>Tracheophyta</taxon>
        <taxon>Spermatophyta</taxon>
        <taxon>Magnoliopsida</taxon>
        <taxon>Liliopsida</taxon>
        <taxon>Asparagales</taxon>
        <taxon>Orchidaceae</taxon>
        <taxon>Orchidoideae</taxon>
        <taxon>Orchideae</taxon>
        <taxon>Orchidinae</taxon>
        <taxon>Platanthera</taxon>
    </lineage>
</organism>
<feature type="region of interest" description="Disordered" evidence="1">
    <location>
        <begin position="30"/>
        <end position="52"/>
    </location>
</feature>
<dbReference type="Proteomes" id="UP001412067">
    <property type="component" value="Unassembled WGS sequence"/>
</dbReference>
<proteinExistence type="predicted"/>